<proteinExistence type="predicted"/>
<evidence type="ECO:0000313" key="2">
    <source>
        <dbReference type="Proteomes" id="UP000075187"/>
    </source>
</evidence>
<name>A0ABN4MJZ2_9PSED</name>
<dbReference type="EMBL" id="CP014205">
    <property type="protein sequence ID" value="AMQ82441.1"/>
    <property type="molecule type" value="Genomic_DNA"/>
</dbReference>
<evidence type="ECO:0008006" key="3">
    <source>
        <dbReference type="Google" id="ProtNLM"/>
    </source>
</evidence>
<organism evidence="1 2">
    <name type="scientific">Pseudomonas glycinae</name>
    <dbReference type="NCBI Taxonomy" id="1785145"/>
    <lineage>
        <taxon>Bacteria</taxon>
        <taxon>Pseudomonadati</taxon>
        <taxon>Pseudomonadota</taxon>
        <taxon>Gammaproteobacteria</taxon>
        <taxon>Pseudomonadales</taxon>
        <taxon>Pseudomonadaceae</taxon>
        <taxon>Pseudomonas</taxon>
    </lineage>
</organism>
<accession>A0ABN4MJZ2</accession>
<dbReference type="Pfam" id="PF02413">
    <property type="entry name" value="Caudo_TAP"/>
    <property type="match status" value="1"/>
</dbReference>
<sequence length="139" mass="15662">MNRYVLTIYANYIIVLQVLDTDGPLPAIPLGEPDAAWRDVTGDTTAQPGMRMDYGPYGVTFSAIPVSEHEWINNARMQQRFDAAERWLRFNPLQYRLDLGIASPADEAALVAYKQYVVAVSEVKKQSVFPVLDWPVAPF</sequence>
<dbReference type="InterPro" id="IPR003458">
    <property type="entry name" value="Phage_T4_Gp38_tail_assem"/>
</dbReference>
<keyword evidence="2" id="KW-1185">Reference proteome</keyword>
<dbReference type="Proteomes" id="UP000075187">
    <property type="component" value="Chromosome"/>
</dbReference>
<evidence type="ECO:0000313" key="1">
    <source>
        <dbReference type="EMBL" id="AMQ82441.1"/>
    </source>
</evidence>
<reference evidence="1" key="1">
    <citation type="submission" date="2017-12" db="EMBL/GenBank/DDBJ databases">
        <title>Pseudomonas sp. MS586 complete sequence.</title>
        <authorList>
            <person name="Lu S."/>
            <person name="Deng P."/>
        </authorList>
    </citation>
    <scope>NUCLEOTIDE SEQUENCE</scope>
    <source>
        <strain evidence="1">MS586</strain>
    </source>
</reference>
<protein>
    <recommendedName>
        <fullName evidence="3">Tail fiber assembly protein</fullName>
    </recommendedName>
</protein>
<dbReference type="RefSeq" id="WP_064379027.1">
    <property type="nucleotide sequence ID" value="NZ_CP014205.2"/>
</dbReference>
<gene>
    <name evidence="1" type="ORF">AWU82_03825</name>
</gene>